<keyword evidence="5 6" id="KW-0233">DNA recombination</keyword>
<dbReference type="PANTHER" id="PTHR38103">
    <property type="entry name" value="RECOMBINATION-ASSOCIATED PROTEIN RDGC"/>
    <property type="match status" value="1"/>
</dbReference>
<evidence type="ECO:0000256" key="7">
    <source>
        <dbReference type="SAM" id="MobiDB-lite"/>
    </source>
</evidence>
<keyword evidence="4 6" id="KW-0963">Cytoplasm</keyword>
<dbReference type="GO" id="GO:0003690">
    <property type="term" value="F:double-stranded DNA binding"/>
    <property type="evidence" value="ECO:0007669"/>
    <property type="project" value="TreeGrafter"/>
</dbReference>
<dbReference type="GO" id="GO:0006310">
    <property type="term" value="P:DNA recombination"/>
    <property type="evidence" value="ECO:0007669"/>
    <property type="project" value="UniProtKB-UniRule"/>
</dbReference>
<dbReference type="KEGG" id="otr:OTERR_22340"/>
<proteinExistence type="inferred from homology"/>
<dbReference type="GO" id="GO:0043590">
    <property type="term" value="C:bacterial nucleoid"/>
    <property type="evidence" value="ECO:0007669"/>
    <property type="project" value="TreeGrafter"/>
</dbReference>
<dbReference type="PANTHER" id="PTHR38103:SF1">
    <property type="entry name" value="RECOMBINATION-ASSOCIATED PROTEIN RDGC"/>
    <property type="match status" value="1"/>
</dbReference>
<dbReference type="EMBL" id="CP022579">
    <property type="protein sequence ID" value="QEL65710.1"/>
    <property type="molecule type" value="Genomic_DNA"/>
</dbReference>
<dbReference type="RefSeq" id="WP_149425827.1">
    <property type="nucleotide sequence ID" value="NZ_CP022579.1"/>
</dbReference>
<gene>
    <name evidence="6 8" type="primary">rdgC</name>
    <name evidence="8" type="ORF">OTERR_22340</name>
</gene>
<evidence type="ECO:0000256" key="5">
    <source>
        <dbReference type="ARBA" id="ARBA00023172"/>
    </source>
</evidence>
<evidence type="ECO:0000256" key="3">
    <source>
        <dbReference type="ARBA" id="ARBA00022296"/>
    </source>
</evidence>
<dbReference type="AlphaFoldDB" id="A0A5C1E9Y3"/>
<feature type="compositionally biased region" description="Low complexity" evidence="7">
    <location>
        <begin position="319"/>
        <end position="335"/>
    </location>
</feature>
<dbReference type="NCBIfam" id="NF001463">
    <property type="entry name" value="PRK00321.1-4"/>
    <property type="match status" value="1"/>
</dbReference>
<evidence type="ECO:0000256" key="4">
    <source>
        <dbReference type="ARBA" id="ARBA00022490"/>
    </source>
</evidence>
<accession>A0A5C1E9Y3</accession>
<protein>
    <recommendedName>
        <fullName evidence="3 6">Recombination-associated protein RdgC</fullName>
    </recommendedName>
</protein>
<evidence type="ECO:0000256" key="6">
    <source>
        <dbReference type="HAMAP-Rule" id="MF_00194"/>
    </source>
</evidence>
<evidence type="ECO:0000313" key="9">
    <source>
        <dbReference type="Proteomes" id="UP000323671"/>
    </source>
</evidence>
<comment type="function">
    <text evidence="6">May be involved in recombination.</text>
</comment>
<comment type="subcellular location">
    <subcellularLocation>
        <location evidence="1 6">Cytoplasm</location>
        <location evidence="1 6">Nucleoid</location>
    </subcellularLocation>
</comment>
<reference evidence="8 9" key="1">
    <citation type="submission" date="2017-07" db="EMBL/GenBank/DDBJ databases">
        <title>Complete genome sequence of Oryzomicrobium terrae TPP412.</title>
        <authorList>
            <person name="Chiu L.-W."/>
            <person name="Lo K.-J."/>
            <person name="Tsai Y.-M."/>
            <person name="Lin S.-S."/>
            <person name="Kuo C.-H."/>
            <person name="Liu C.-T."/>
        </authorList>
    </citation>
    <scope>NUCLEOTIDE SEQUENCE [LARGE SCALE GENOMIC DNA]</scope>
    <source>
        <strain evidence="8 9">TPP412</strain>
    </source>
</reference>
<dbReference type="Proteomes" id="UP000323671">
    <property type="component" value="Chromosome"/>
</dbReference>
<dbReference type="GO" id="GO:0000018">
    <property type="term" value="P:regulation of DNA recombination"/>
    <property type="evidence" value="ECO:0007669"/>
    <property type="project" value="TreeGrafter"/>
</dbReference>
<keyword evidence="9" id="KW-1185">Reference proteome</keyword>
<dbReference type="Pfam" id="PF04381">
    <property type="entry name" value="RdgC"/>
    <property type="match status" value="1"/>
</dbReference>
<evidence type="ECO:0000256" key="2">
    <source>
        <dbReference type="ARBA" id="ARBA00008657"/>
    </source>
</evidence>
<name>A0A5C1E9Y3_9RHOO</name>
<dbReference type="NCBIfam" id="NF001464">
    <property type="entry name" value="PRK00321.1-5"/>
    <property type="match status" value="1"/>
</dbReference>
<dbReference type="HAMAP" id="MF_00194">
    <property type="entry name" value="RdgC"/>
    <property type="match status" value="1"/>
</dbReference>
<dbReference type="InterPro" id="IPR007476">
    <property type="entry name" value="RdgC"/>
</dbReference>
<evidence type="ECO:0000313" key="8">
    <source>
        <dbReference type="EMBL" id="QEL65710.1"/>
    </source>
</evidence>
<sequence length="351" mass="38528">MWFKNLQLYRLVSPFPLSLTQLEEQLGRVVFTRCGSQDKQSRGWVPPRGKLEKADKDAASAALPLVHSVGGQWLIAMATEHRLLPSSVVNQVAADRADELEAQQGFRPGRKQLRELKERVTEELLPRAFTRRSTTWLWLDPVNGWLAVDAASRGKADDALELLAKSLDDFPVKPIKTERSPTSAMADWLAAGEAPAGFTVDRDCELKAVSDEKSTVRYVRHALDTDEVQAQVRTHLEAGKLPTRLALTWGDRLSFVLTEKLEIKRLAHLDTKEEEANEANGTNGDELFDAEFALMSGELQRFLPDLLEALGGEIRDGEGAPAEAASGATTAAKPASPVPTPATTADDDPPF</sequence>
<comment type="similarity">
    <text evidence="2 6">Belongs to the RdgC family.</text>
</comment>
<feature type="region of interest" description="Disordered" evidence="7">
    <location>
        <begin position="314"/>
        <end position="351"/>
    </location>
</feature>
<evidence type="ECO:0000256" key="1">
    <source>
        <dbReference type="ARBA" id="ARBA00004453"/>
    </source>
</evidence>
<dbReference type="GO" id="GO:0005737">
    <property type="term" value="C:cytoplasm"/>
    <property type="evidence" value="ECO:0007669"/>
    <property type="project" value="UniProtKB-UniRule"/>
</dbReference>
<organism evidence="8 9">
    <name type="scientific">Oryzomicrobium terrae</name>
    <dbReference type="NCBI Taxonomy" id="1735038"/>
    <lineage>
        <taxon>Bacteria</taxon>
        <taxon>Pseudomonadati</taxon>
        <taxon>Pseudomonadota</taxon>
        <taxon>Betaproteobacteria</taxon>
        <taxon>Rhodocyclales</taxon>
        <taxon>Rhodocyclaceae</taxon>
        <taxon>Oryzomicrobium</taxon>
    </lineage>
</organism>